<dbReference type="Pfam" id="PF12937">
    <property type="entry name" value="F-box-like"/>
    <property type="match status" value="1"/>
</dbReference>
<accession>A0A550BRK7</accession>
<dbReference type="InterPro" id="IPR032675">
    <property type="entry name" value="LRR_dom_sf"/>
</dbReference>
<dbReference type="InterPro" id="IPR001810">
    <property type="entry name" value="F-box_dom"/>
</dbReference>
<evidence type="ECO:0000313" key="3">
    <source>
        <dbReference type="Proteomes" id="UP000320762"/>
    </source>
</evidence>
<dbReference type="AlphaFoldDB" id="A0A550BRK7"/>
<evidence type="ECO:0000259" key="1">
    <source>
        <dbReference type="Pfam" id="PF12937"/>
    </source>
</evidence>
<evidence type="ECO:0000313" key="2">
    <source>
        <dbReference type="EMBL" id="TRM55161.1"/>
    </source>
</evidence>
<gene>
    <name evidence="2" type="ORF">BD626DRAFT_579405</name>
</gene>
<dbReference type="EMBL" id="VDMD01000287">
    <property type="protein sequence ID" value="TRM55161.1"/>
    <property type="molecule type" value="Genomic_DNA"/>
</dbReference>
<proteinExistence type="predicted"/>
<dbReference type="OrthoDB" id="3543113at2759"/>
<dbReference type="Proteomes" id="UP000320762">
    <property type="component" value="Unassembled WGS sequence"/>
</dbReference>
<feature type="domain" description="F-box" evidence="1">
    <location>
        <begin position="8"/>
        <end position="47"/>
    </location>
</feature>
<dbReference type="Gene3D" id="3.80.10.10">
    <property type="entry name" value="Ribonuclease Inhibitor"/>
    <property type="match status" value="1"/>
</dbReference>
<protein>
    <recommendedName>
        <fullName evidence="1">F-box domain-containing protein</fullName>
    </recommendedName>
</protein>
<keyword evidence="3" id="KW-1185">Reference proteome</keyword>
<dbReference type="SUPFAM" id="SSF52047">
    <property type="entry name" value="RNI-like"/>
    <property type="match status" value="1"/>
</dbReference>
<reference evidence="2 3" key="1">
    <citation type="journal article" date="2019" name="New Phytol.">
        <title>Comparative genomics reveals unique wood-decay strategies and fruiting body development in the Schizophyllaceae.</title>
        <authorList>
            <person name="Almasi E."/>
            <person name="Sahu N."/>
            <person name="Krizsan K."/>
            <person name="Balint B."/>
            <person name="Kovacs G.M."/>
            <person name="Kiss B."/>
            <person name="Cseklye J."/>
            <person name="Drula E."/>
            <person name="Henrissat B."/>
            <person name="Nagy I."/>
            <person name="Chovatia M."/>
            <person name="Adam C."/>
            <person name="LaButti K."/>
            <person name="Lipzen A."/>
            <person name="Riley R."/>
            <person name="Grigoriev I.V."/>
            <person name="Nagy L.G."/>
        </authorList>
    </citation>
    <scope>NUCLEOTIDE SEQUENCE [LARGE SCALE GENOMIC DNA]</scope>
    <source>
        <strain evidence="2 3">NL-1724</strain>
    </source>
</reference>
<name>A0A550BRK7_9AGAR</name>
<organism evidence="2 3">
    <name type="scientific">Schizophyllum amplum</name>
    <dbReference type="NCBI Taxonomy" id="97359"/>
    <lineage>
        <taxon>Eukaryota</taxon>
        <taxon>Fungi</taxon>
        <taxon>Dikarya</taxon>
        <taxon>Basidiomycota</taxon>
        <taxon>Agaricomycotina</taxon>
        <taxon>Agaricomycetes</taxon>
        <taxon>Agaricomycetidae</taxon>
        <taxon>Agaricales</taxon>
        <taxon>Schizophyllaceae</taxon>
        <taxon>Schizophyllum</taxon>
    </lineage>
</organism>
<sequence>MHPSLAVPELLFSVFRESVLGQKDLGRLSLVCSAWSDIANIFLWRSLNSLVPLLRLLPDDAWSISPGYGRHIEFTLERKLVAEDWSAFHKHTGLVRHLRLTFHDVLIQDQQHMIQCLPATTTVLPHLRTLVIIQAPYYDPQFDRLLADFVCLLTPTISSLTLRNIALWNDTDWRLVISHCPRLTEVTLFDRPVPDLGVGTDDSPFYTTLFDALVTCDHLARVSMDVSIPYSDELLRSLAACPGLEKLSFGLEADEDGFEDDGLPLHPAAIPYPGFAALRDLTCTRGTASLIQSIITCGRKRAMSSIDLLVGINTDEELSGVLSTVHAHCDHQALDKFSLDALRDTEMWPDEYEVIVTLSKTMLASLAAFRSLSVVVLQGIYSISFDVADWEDIAGWWPELKEFHLDMNTVPRCPLSALAPFAYHCPLLTALTLPIDASVVPGIEDGSVRSGDGRKGTPAPSLTLAVGASRVAHVVETARYIKLLFPNITSLISDGQPFRKARQERRAWQEVMQIIRATAHHVAQTIG</sequence>
<comment type="caution">
    <text evidence="2">The sequence shown here is derived from an EMBL/GenBank/DDBJ whole genome shotgun (WGS) entry which is preliminary data.</text>
</comment>